<keyword evidence="2" id="KW-1185">Reference proteome</keyword>
<name>A0ACB9GCN8_CICIN</name>
<evidence type="ECO:0000313" key="1">
    <source>
        <dbReference type="EMBL" id="KAI3780850.1"/>
    </source>
</evidence>
<protein>
    <submittedName>
        <fullName evidence="1">Uncharacterized protein</fullName>
    </submittedName>
</protein>
<comment type="caution">
    <text evidence="1">The sequence shown here is derived from an EMBL/GenBank/DDBJ whole genome shotgun (WGS) entry which is preliminary data.</text>
</comment>
<evidence type="ECO:0000313" key="2">
    <source>
        <dbReference type="Proteomes" id="UP001055811"/>
    </source>
</evidence>
<reference evidence="2" key="1">
    <citation type="journal article" date="2022" name="Mol. Ecol. Resour.">
        <title>The genomes of chicory, endive, great burdock and yacon provide insights into Asteraceae palaeo-polyploidization history and plant inulin production.</title>
        <authorList>
            <person name="Fan W."/>
            <person name="Wang S."/>
            <person name="Wang H."/>
            <person name="Wang A."/>
            <person name="Jiang F."/>
            <person name="Liu H."/>
            <person name="Zhao H."/>
            <person name="Xu D."/>
            <person name="Zhang Y."/>
        </authorList>
    </citation>
    <scope>NUCLEOTIDE SEQUENCE [LARGE SCALE GENOMIC DNA]</scope>
    <source>
        <strain evidence="2">cv. Punajuju</strain>
    </source>
</reference>
<organism evidence="1 2">
    <name type="scientific">Cichorium intybus</name>
    <name type="common">Chicory</name>
    <dbReference type="NCBI Taxonomy" id="13427"/>
    <lineage>
        <taxon>Eukaryota</taxon>
        <taxon>Viridiplantae</taxon>
        <taxon>Streptophyta</taxon>
        <taxon>Embryophyta</taxon>
        <taxon>Tracheophyta</taxon>
        <taxon>Spermatophyta</taxon>
        <taxon>Magnoliopsida</taxon>
        <taxon>eudicotyledons</taxon>
        <taxon>Gunneridae</taxon>
        <taxon>Pentapetalae</taxon>
        <taxon>asterids</taxon>
        <taxon>campanulids</taxon>
        <taxon>Asterales</taxon>
        <taxon>Asteraceae</taxon>
        <taxon>Cichorioideae</taxon>
        <taxon>Cichorieae</taxon>
        <taxon>Cichoriinae</taxon>
        <taxon>Cichorium</taxon>
    </lineage>
</organism>
<sequence>MRAKVRVRLEARQMPPKLHGMLSSLQLRSSRTIWKQRDVLIGFHPMVLGDSTVLEEDEAIGDFDHTEDEESKFHPSSRSRWPSIGLLKATDPPFPVRFSVIICNSGCL</sequence>
<reference evidence="1 2" key="2">
    <citation type="journal article" date="2022" name="Mol. Ecol. Resour.">
        <title>The genomes of chicory, endive, great burdock and yacon provide insights into Asteraceae paleo-polyploidization history and plant inulin production.</title>
        <authorList>
            <person name="Fan W."/>
            <person name="Wang S."/>
            <person name="Wang H."/>
            <person name="Wang A."/>
            <person name="Jiang F."/>
            <person name="Liu H."/>
            <person name="Zhao H."/>
            <person name="Xu D."/>
            <person name="Zhang Y."/>
        </authorList>
    </citation>
    <scope>NUCLEOTIDE SEQUENCE [LARGE SCALE GENOMIC DNA]</scope>
    <source>
        <strain evidence="2">cv. Punajuju</strain>
        <tissue evidence="1">Leaves</tissue>
    </source>
</reference>
<dbReference type="EMBL" id="CM042010">
    <property type="protein sequence ID" value="KAI3780850.1"/>
    <property type="molecule type" value="Genomic_DNA"/>
</dbReference>
<proteinExistence type="predicted"/>
<accession>A0ACB9GCN8</accession>
<gene>
    <name evidence="1" type="ORF">L2E82_10843</name>
</gene>
<dbReference type="Proteomes" id="UP001055811">
    <property type="component" value="Linkage Group LG02"/>
</dbReference>